<keyword evidence="1" id="KW-1133">Transmembrane helix</keyword>
<keyword evidence="1" id="KW-0812">Transmembrane</keyword>
<dbReference type="InterPro" id="IPR006202">
    <property type="entry name" value="Neur_chan_lig-bd"/>
</dbReference>
<accession>A0ABW5NAC4</accession>
<feature type="transmembrane region" description="Helical" evidence="1">
    <location>
        <begin position="302"/>
        <end position="320"/>
    </location>
</feature>
<dbReference type="RefSeq" id="WP_378254608.1">
    <property type="nucleotide sequence ID" value="NZ_JBHSJV010000001.1"/>
</dbReference>
<dbReference type="InterPro" id="IPR006201">
    <property type="entry name" value="Neur_channel"/>
</dbReference>
<dbReference type="Gene3D" id="2.70.170.10">
    <property type="entry name" value="Neurotransmitter-gated ion-channel ligand-binding domain"/>
    <property type="match status" value="1"/>
</dbReference>
<evidence type="ECO:0000259" key="2">
    <source>
        <dbReference type="Pfam" id="PF02931"/>
    </source>
</evidence>
<organism evidence="3 4">
    <name type="scientific">Aquimarina hainanensis</name>
    <dbReference type="NCBI Taxonomy" id="1578017"/>
    <lineage>
        <taxon>Bacteria</taxon>
        <taxon>Pseudomonadati</taxon>
        <taxon>Bacteroidota</taxon>
        <taxon>Flavobacteriia</taxon>
        <taxon>Flavobacteriales</taxon>
        <taxon>Flavobacteriaceae</taxon>
        <taxon>Aquimarina</taxon>
    </lineage>
</organism>
<dbReference type="SUPFAM" id="SSF63712">
    <property type="entry name" value="Nicotinic receptor ligand binding domain-like"/>
    <property type="match status" value="1"/>
</dbReference>
<proteinExistence type="predicted"/>
<keyword evidence="4" id="KW-1185">Reference proteome</keyword>
<feature type="transmembrane region" description="Helical" evidence="1">
    <location>
        <begin position="12"/>
        <end position="28"/>
    </location>
</feature>
<feature type="transmembrane region" description="Helical" evidence="1">
    <location>
        <begin position="240"/>
        <end position="262"/>
    </location>
</feature>
<evidence type="ECO:0000313" key="3">
    <source>
        <dbReference type="EMBL" id="MFD2592567.1"/>
    </source>
</evidence>
<dbReference type="Gene3D" id="1.20.58.390">
    <property type="entry name" value="Neurotransmitter-gated ion-channel transmembrane domain"/>
    <property type="match status" value="1"/>
</dbReference>
<dbReference type="CDD" id="cd18988">
    <property type="entry name" value="LGIC_ECD_bact"/>
    <property type="match status" value="1"/>
</dbReference>
<dbReference type="Pfam" id="PF02931">
    <property type="entry name" value="Neur_chan_LBD"/>
    <property type="match status" value="1"/>
</dbReference>
<dbReference type="EMBL" id="JBHULX010000039">
    <property type="protein sequence ID" value="MFD2592567.1"/>
    <property type="molecule type" value="Genomic_DNA"/>
</dbReference>
<feature type="transmembrane region" description="Helical" evidence="1">
    <location>
        <begin position="341"/>
        <end position="359"/>
    </location>
</feature>
<keyword evidence="1" id="KW-0472">Membrane</keyword>
<protein>
    <recommendedName>
        <fullName evidence="2">Neurotransmitter-gated ion-channel ligand-binding domain-containing protein</fullName>
    </recommendedName>
</protein>
<dbReference type="PANTHER" id="PTHR18945">
    <property type="entry name" value="NEUROTRANSMITTER GATED ION CHANNEL"/>
    <property type="match status" value="1"/>
</dbReference>
<evidence type="ECO:0000313" key="4">
    <source>
        <dbReference type="Proteomes" id="UP001597459"/>
    </source>
</evidence>
<dbReference type="Proteomes" id="UP001597459">
    <property type="component" value="Unassembled WGS sequence"/>
</dbReference>
<reference evidence="4" key="1">
    <citation type="journal article" date="2019" name="Int. J. Syst. Evol. Microbiol.">
        <title>The Global Catalogue of Microorganisms (GCM) 10K type strain sequencing project: providing services to taxonomists for standard genome sequencing and annotation.</title>
        <authorList>
            <consortium name="The Broad Institute Genomics Platform"/>
            <consortium name="The Broad Institute Genome Sequencing Center for Infectious Disease"/>
            <person name="Wu L."/>
            <person name="Ma J."/>
        </authorList>
    </citation>
    <scope>NUCLEOTIDE SEQUENCE [LARGE SCALE GENOMIC DNA]</scope>
    <source>
        <strain evidence="4">KCTC 42423</strain>
    </source>
</reference>
<dbReference type="InterPro" id="IPR036734">
    <property type="entry name" value="Neur_chan_lig-bd_sf"/>
</dbReference>
<feature type="transmembrane region" description="Helical" evidence="1">
    <location>
        <begin position="269"/>
        <end position="290"/>
    </location>
</feature>
<sequence length="360" mass="41658">MNTLLDHIVRSCFVWFSVLLFGILTVYGNDKPDDADGLITHPELAGIPKTPVAMDVKIQVNKIYGINTVDETYSVDGYFVASWYNDAFDKAAQDIRIYENNNADEIIGKLIWIPAFEFINVIGNRNVSNKQIIIHPNGKITYNERFNAVFTTEMNFRKFPFDSQKFVVQLEGFSYDTNTLFFSEVTPELYYTQGEITEEWKITGKKAFISAHKYSHLNEKDPISFSRYNIEITATRSVVYYFWQFIFPLFLIISISWSVFWIKSMSDQLATSFTLMLTLVAFNFNASSILPNLPYRTFIESLITLGYLSIFINLVMIVIGNSILKKKSKASYKNLMRYCRYIFPIAFFVLTILQAIAFLY</sequence>
<feature type="domain" description="Neurotransmitter-gated ion-channel ligand-binding" evidence="2">
    <location>
        <begin position="49"/>
        <end position="221"/>
    </location>
</feature>
<name>A0ABW5NAC4_9FLAO</name>
<evidence type="ECO:0000256" key="1">
    <source>
        <dbReference type="SAM" id="Phobius"/>
    </source>
</evidence>
<dbReference type="InterPro" id="IPR038050">
    <property type="entry name" value="Neuro_actylchol_rec"/>
</dbReference>
<comment type="caution">
    <text evidence="3">The sequence shown here is derived from an EMBL/GenBank/DDBJ whole genome shotgun (WGS) entry which is preliminary data.</text>
</comment>
<gene>
    <name evidence="3" type="ORF">ACFSTE_17150</name>
</gene>